<organism evidence="1 2">
    <name type="scientific">Paraglaciecola psychrophila 170</name>
    <dbReference type="NCBI Taxonomy" id="1129794"/>
    <lineage>
        <taxon>Bacteria</taxon>
        <taxon>Pseudomonadati</taxon>
        <taxon>Pseudomonadota</taxon>
        <taxon>Gammaproteobacteria</taxon>
        <taxon>Alteromonadales</taxon>
        <taxon>Alteromonadaceae</taxon>
        <taxon>Paraglaciecola</taxon>
    </lineage>
</organism>
<dbReference type="HOGENOM" id="CLU_3274056_0_0_6"/>
<dbReference type="PATRIC" id="fig|1129794.4.peg.3295"/>
<evidence type="ECO:0000313" key="2">
    <source>
        <dbReference type="Proteomes" id="UP000011864"/>
    </source>
</evidence>
<sequence length="41" mass="4402">MVVLTNTLFNDVDSVLVATVNVQSDQLLISGLQVTVTLNVK</sequence>
<dbReference type="KEGG" id="gps:C427_3314"/>
<proteinExistence type="predicted"/>
<protein>
    <submittedName>
        <fullName evidence="1">Uncharacterized protein</fullName>
    </submittedName>
</protein>
<keyword evidence="2" id="KW-1185">Reference proteome</keyword>
<reference evidence="1 2" key="1">
    <citation type="journal article" date="2013" name="Genome Announc.">
        <title>Complete Genome Sequence of Glaciecola psychrophila Strain 170T.</title>
        <authorList>
            <person name="Yin J."/>
            <person name="Chen J."/>
            <person name="Liu G."/>
            <person name="Yu Y."/>
            <person name="Song L."/>
            <person name="Wang X."/>
            <person name="Qu X."/>
        </authorList>
    </citation>
    <scope>NUCLEOTIDE SEQUENCE [LARGE SCALE GENOMIC DNA]</scope>
    <source>
        <strain evidence="1 2">170</strain>
    </source>
</reference>
<accession>M4RRY6</accession>
<dbReference type="EMBL" id="CP003837">
    <property type="protein sequence ID" value="AGH45423.1"/>
    <property type="molecule type" value="Genomic_DNA"/>
</dbReference>
<dbReference type="Proteomes" id="UP000011864">
    <property type="component" value="Chromosome"/>
</dbReference>
<gene>
    <name evidence="1" type="ORF">C427_3314</name>
</gene>
<name>M4RRY6_9ALTE</name>
<dbReference type="AlphaFoldDB" id="M4RRY6"/>
<evidence type="ECO:0000313" key="1">
    <source>
        <dbReference type="EMBL" id="AGH45423.1"/>
    </source>
</evidence>